<comment type="caution">
    <text evidence="2">The sequence shown here is derived from an EMBL/GenBank/DDBJ whole genome shotgun (WGS) entry which is preliminary data.</text>
</comment>
<accession>A0A2C5XM62</accession>
<reference evidence="2 3" key="1">
    <citation type="submission" date="2017-06" db="EMBL/GenBank/DDBJ databases">
        <title>Ant-infecting Ophiocordyceps genomes reveal a high diversity of potential behavioral manipulation genes and a possible major role for enterotoxins.</title>
        <authorList>
            <person name="De Bekker C."/>
            <person name="Evans H.C."/>
            <person name="Brachmann A."/>
            <person name="Hughes D.P."/>
        </authorList>
    </citation>
    <scope>NUCLEOTIDE SEQUENCE [LARGE SCALE GENOMIC DNA]</scope>
    <source>
        <strain evidence="2 3">Map64</strain>
    </source>
</reference>
<dbReference type="OrthoDB" id="2529286at2759"/>
<dbReference type="PANTHER" id="PTHR14614:SF109">
    <property type="entry name" value="RIBOSOMAL LYSINE N-METHYLTRANSFERASE 5"/>
    <property type="match status" value="1"/>
</dbReference>
<dbReference type="SUPFAM" id="SSF53335">
    <property type="entry name" value="S-adenosyl-L-methionine-dependent methyltransferases"/>
    <property type="match status" value="1"/>
</dbReference>
<feature type="compositionally biased region" description="Basic residues" evidence="1">
    <location>
        <begin position="160"/>
        <end position="173"/>
    </location>
</feature>
<gene>
    <name evidence="2" type="ORF">CDD81_5950</name>
</gene>
<feature type="compositionally biased region" description="Low complexity" evidence="1">
    <location>
        <begin position="175"/>
        <end position="185"/>
    </location>
</feature>
<dbReference type="Proteomes" id="UP000226192">
    <property type="component" value="Unassembled WGS sequence"/>
</dbReference>
<dbReference type="STRING" id="1399860.A0A2C5XM62"/>
<keyword evidence="3" id="KW-1185">Reference proteome</keyword>
<dbReference type="EMBL" id="NJET01000005">
    <property type="protein sequence ID" value="PHH66818.1"/>
    <property type="molecule type" value="Genomic_DNA"/>
</dbReference>
<sequence length="317" mass="34166">MEPHVCRLTALLGTEVQDPDQDTFLLYSQPLPPSQDLGFVDARASSVQVELGGRGVELHQSPTLLASSRAGGTTGAVLWRTGALVAPWLASDTPSPLTKLMLPPSPAILEIGCGISPCIALALQPHRPHPYVLSDQSYVHKLVARNLAAANESLPEPSRSRRQASKHQPRRRAPSSTSASSSASSSSICFRPLDWETDSVTSALAHPRRSFDALFACDCIYNEALVAPFVQTCIQVCRLRLGDSLPATDSHGDAQPCVCLVAQQLRSHDVFLAWLTAFHAAFHVWQLPPSLLCPELQPSAGFVIHVGILRDSYSSSP</sequence>
<evidence type="ECO:0008006" key="4">
    <source>
        <dbReference type="Google" id="ProtNLM"/>
    </source>
</evidence>
<feature type="region of interest" description="Disordered" evidence="1">
    <location>
        <begin position="150"/>
        <end position="185"/>
    </location>
</feature>
<dbReference type="Gene3D" id="3.40.50.150">
    <property type="entry name" value="Vaccinia Virus protein VP39"/>
    <property type="match status" value="1"/>
</dbReference>
<dbReference type="InterPro" id="IPR019410">
    <property type="entry name" value="Methyltransf_16"/>
</dbReference>
<dbReference type="InterPro" id="IPR029063">
    <property type="entry name" value="SAM-dependent_MTases_sf"/>
</dbReference>
<dbReference type="GO" id="GO:0005829">
    <property type="term" value="C:cytosol"/>
    <property type="evidence" value="ECO:0007669"/>
    <property type="project" value="TreeGrafter"/>
</dbReference>
<evidence type="ECO:0000256" key="1">
    <source>
        <dbReference type="SAM" id="MobiDB-lite"/>
    </source>
</evidence>
<dbReference type="PANTHER" id="PTHR14614">
    <property type="entry name" value="HEPATOCELLULAR CARCINOMA-ASSOCIATED ANTIGEN"/>
    <property type="match status" value="1"/>
</dbReference>
<dbReference type="GO" id="GO:0032991">
    <property type="term" value="C:protein-containing complex"/>
    <property type="evidence" value="ECO:0007669"/>
    <property type="project" value="TreeGrafter"/>
</dbReference>
<organism evidence="2 3">
    <name type="scientific">Ophiocordyceps australis</name>
    <dbReference type="NCBI Taxonomy" id="1399860"/>
    <lineage>
        <taxon>Eukaryota</taxon>
        <taxon>Fungi</taxon>
        <taxon>Dikarya</taxon>
        <taxon>Ascomycota</taxon>
        <taxon>Pezizomycotina</taxon>
        <taxon>Sordariomycetes</taxon>
        <taxon>Hypocreomycetidae</taxon>
        <taxon>Hypocreales</taxon>
        <taxon>Ophiocordycipitaceae</taxon>
        <taxon>Ophiocordyceps</taxon>
    </lineage>
</organism>
<dbReference type="AlphaFoldDB" id="A0A2C5XM62"/>
<evidence type="ECO:0000313" key="3">
    <source>
        <dbReference type="Proteomes" id="UP000226192"/>
    </source>
</evidence>
<dbReference type="GO" id="GO:0008757">
    <property type="term" value="F:S-adenosylmethionine-dependent methyltransferase activity"/>
    <property type="evidence" value="ECO:0007669"/>
    <property type="project" value="UniProtKB-ARBA"/>
</dbReference>
<name>A0A2C5XM62_9HYPO</name>
<evidence type="ECO:0000313" key="2">
    <source>
        <dbReference type="EMBL" id="PHH66818.1"/>
    </source>
</evidence>
<proteinExistence type="predicted"/>
<protein>
    <recommendedName>
        <fullName evidence="4">Diaminohydroxyphosphoribosylamino-pyrimidine deaminase</fullName>
    </recommendedName>
</protein>